<keyword evidence="2" id="KW-1185">Reference proteome</keyword>
<dbReference type="EMBL" id="OBML01000020">
    <property type="protein sequence ID" value="SOC27660.1"/>
    <property type="molecule type" value="Genomic_DNA"/>
</dbReference>
<accession>A0A285TYX1</accession>
<proteinExistence type="predicted"/>
<organism evidence="1 2">
    <name type="scientific">Stappia indica</name>
    <dbReference type="NCBI Taxonomy" id="538381"/>
    <lineage>
        <taxon>Bacteria</taxon>
        <taxon>Pseudomonadati</taxon>
        <taxon>Pseudomonadota</taxon>
        <taxon>Alphaproteobacteria</taxon>
        <taxon>Hyphomicrobiales</taxon>
        <taxon>Stappiaceae</taxon>
        <taxon>Stappia</taxon>
    </lineage>
</organism>
<dbReference type="AlphaFoldDB" id="A0A285TYX1"/>
<dbReference type="Proteomes" id="UP000219331">
    <property type="component" value="Unassembled WGS sequence"/>
</dbReference>
<gene>
    <name evidence="1" type="ORF">SAMN05421512_12015</name>
</gene>
<sequence length="110" mass="11440">MEGFYALYYTGVAGFGHAVLVMRQGIISGADATGGVYDGTYSTVDDTTEAAVKLTVPAGATLVTGQTLSEPLTQNISATLNSSFADGHPVAIRTPMGPVNVIFKKLRNLT</sequence>
<reference evidence="1 2" key="1">
    <citation type="submission" date="2017-08" db="EMBL/GenBank/DDBJ databases">
        <authorList>
            <person name="de Groot N.N."/>
        </authorList>
    </citation>
    <scope>NUCLEOTIDE SEQUENCE [LARGE SCALE GENOMIC DNA]</scope>
    <source>
        <strain evidence="1 2">USBA 352</strain>
    </source>
</reference>
<dbReference type="OrthoDB" id="8480767at2"/>
<evidence type="ECO:0000313" key="1">
    <source>
        <dbReference type="EMBL" id="SOC27660.1"/>
    </source>
</evidence>
<evidence type="ECO:0000313" key="2">
    <source>
        <dbReference type="Proteomes" id="UP000219331"/>
    </source>
</evidence>
<protein>
    <submittedName>
        <fullName evidence="1">Uncharacterized protein</fullName>
    </submittedName>
</protein>
<name>A0A285TYX1_9HYPH</name>
<dbReference type="RefSeq" id="WP_141402659.1">
    <property type="nucleotide sequence ID" value="NZ_OBML01000020.1"/>
</dbReference>